<comment type="caution">
    <text evidence="2">The sequence shown here is derived from an EMBL/GenBank/DDBJ whole genome shotgun (WGS) entry which is preliminary data.</text>
</comment>
<protein>
    <submittedName>
        <fullName evidence="2">Uncharacterized protein</fullName>
    </submittedName>
</protein>
<dbReference type="AlphaFoldDB" id="A0A1Y1ZHU7"/>
<gene>
    <name evidence="2" type="ORF">BCR34DRAFT_602899</name>
</gene>
<feature type="compositionally biased region" description="Basic and acidic residues" evidence="1">
    <location>
        <begin position="1"/>
        <end position="10"/>
    </location>
</feature>
<dbReference type="OrthoDB" id="73875at2759"/>
<evidence type="ECO:0000313" key="3">
    <source>
        <dbReference type="Proteomes" id="UP000193144"/>
    </source>
</evidence>
<keyword evidence="3" id="KW-1185">Reference proteome</keyword>
<accession>A0A1Y1ZHU7</accession>
<evidence type="ECO:0000313" key="2">
    <source>
        <dbReference type="EMBL" id="ORY09385.1"/>
    </source>
</evidence>
<organism evidence="2 3">
    <name type="scientific">Clohesyomyces aquaticus</name>
    <dbReference type="NCBI Taxonomy" id="1231657"/>
    <lineage>
        <taxon>Eukaryota</taxon>
        <taxon>Fungi</taxon>
        <taxon>Dikarya</taxon>
        <taxon>Ascomycota</taxon>
        <taxon>Pezizomycotina</taxon>
        <taxon>Dothideomycetes</taxon>
        <taxon>Pleosporomycetidae</taxon>
        <taxon>Pleosporales</taxon>
        <taxon>Lindgomycetaceae</taxon>
        <taxon>Clohesyomyces</taxon>
    </lineage>
</organism>
<evidence type="ECO:0000256" key="1">
    <source>
        <dbReference type="SAM" id="MobiDB-lite"/>
    </source>
</evidence>
<dbReference type="EMBL" id="MCFA01000087">
    <property type="protein sequence ID" value="ORY09385.1"/>
    <property type="molecule type" value="Genomic_DNA"/>
</dbReference>
<dbReference type="Proteomes" id="UP000193144">
    <property type="component" value="Unassembled WGS sequence"/>
</dbReference>
<dbReference type="STRING" id="1231657.A0A1Y1ZHU7"/>
<name>A0A1Y1ZHU7_9PLEO</name>
<reference evidence="2 3" key="1">
    <citation type="submission" date="2016-07" db="EMBL/GenBank/DDBJ databases">
        <title>Pervasive Adenine N6-methylation of Active Genes in Fungi.</title>
        <authorList>
            <consortium name="DOE Joint Genome Institute"/>
            <person name="Mondo S.J."/>
            <person name="Dannebaum R.O."/>
            <person name="Kuo R.C."/>
            <person name="Labutti K."/>
            <person name="Haridas S."/>
            <person name="Kuo A."/>
            <person name="Salamov A."/>
            <person name="Ahrendt S.R."/>
            <person name="Lipzen A."/>
            <person name="Sullivan W."/>
            <person name="Andreopoulos W.B."/>
            <person name="Clum A."/>
            <person name="Lindquist E."/>
            <person name="Daum C."/>
            <person name="Ramamoorthy G.K."/>
            <person name="Gryganskyi A."/>
            <person name="Culley D."/>
            <person name="Magnuson J.K."/>
            <person name="James T.Y."/>
            <person name="O'Malley M.A."/>
            <person name="Stajich J.E."/>
            <person name="Spatafora J.W."/>
            <person name="Visel A."/>
            <person name="Grigoriev I.V."/>
        </authorList>
    </citation>
    <scope>NUCLEOTIDE SEQUENCE [LARGE SCALE GENOMIC DNA]</scope>
    <source>
        <strain evidence="2 3">CBS 115471</strain>
    </source>
</reference>
<proteinExistence type="predicted"/>
<feature type="compositionally biased region" description="Low complexity" evidence="1">
    <location>
        <begin position="11"/>
        <end position="25"/>
    </location>
</feature>
<feature type="region of interest" description="Disordered" evidence="1">
    <location>
        <begin position="1"/>
        <end position="25"/>
    </location>
</feature>
<sequence length="122" mass="13455">MTQNRKETTKTPRQSQTTSRSSGMSMLMDSSFPIFTFGIVFNRSAITNAALDLGVDAYTRLYADAKVGSQQNFVYCYGADGGTTLFVNIEVPSMFGLSLSRYYPLKPDTFSVIEKTCIDGSK</sequence>